<dbReference type="Gene3D" id="1.10.10.60">
    <property type="entry name" value="Homeodomain-like"/>
    <property type="match status" value="1"/>
</dbReference>
<dbReference type="SMART" id="SM00342">
    <property type="entry name" value="HTH_ARAC"/>
    <property type="match status" value="1"/>
</dbReference>
<comment type="caution">
    <text evidence="5">The sequence shown here is derived from an EMBL/GenBank/DDBJ whole genome shotgun (WGS) entry which is preliminary data.</text>
</comment>
<dbReference type="EMBL" id="JBHLUE010000016">
    <property type="protein sequence ID" value="MFC0566104.1"/>
    <property type="molecule type" value="Genomic_DNA"/>
</dbReference>
<keyword evidence="6" id="KW-1185">Reference proteome</keyword>
<protein>
    <submittedName>
        <fullName evidence="5">Helix-turn-helix domain-containing protein</fullName>
    </submittedName>
</protein>
<evidence type="ECO:0000256" key="2">
    <source>
        <dbReference type="ARBA" id="ARBA00023125"/>
    </source>
</evidence>
<evidence type="ECO:0000256" key="3">
    <source>
        <dbReference type="ARBA" id="ARBA00023163"/>
    </source>
</evidence>
<dbReference type="InterPro" id="IPR018060">
    <property type="entry name" value="HTH_AraC"/>
</dbReference>
<dbReference type="PANTHER" id="PTHR46796:SF15">
    <property type="entry name" value="BLL1074 PROTEIN"/>
    <property type="match status" value="1"/>
</dbReference>
<keyword evidence="1" id="KW-0805">Transcription regulation</keyword>
<keyword evidence="2" id="KW-0238">DNA-binding</keyword>
<feature type="domain" description="HTH araC/xylS-type" evidence="4">
    <location>
        <begin position="159"/>
        <end position="260"/>
    </location>
</feature>
<name>A0ABV6P086_9ACTN</name>
<dbReference type="PROSITE" id="PS01124">
    <property type="entry name" value="HTH_ARAC_FAMILY_2"/>
    <property type="match status" value="1"/>
</dbReference>
<evidence type="ECO:0000256" key="1">
    <source>
        <dbReference type="ARBA" id="ARBA00023015"/>
    </source>
</evidence>
<sequence>MEAVTGTPTSALRGMVDRYLGYRESLADEVIRDEVAGAYVVLILGWGDPMDVANPRAPGSGVTAVPSFVAGVFDSVARTRLHGTGEAVQLILDPLVAGRILGLPAGELANRAVRLDDLPGRWLPALAERLAGADGWPARFGLLERALTDRLAATPAPDPRLAHALRRLTRDDPRPAIGALADEIGWSRRHLAAMLRREVGASPVTVARLARFHRAYRLAGGELPGGWAGVAAACGYFDQAHLIREFHEFAGAAPAALLRSGAIAPPG</sequence>
<gene>
    <name evidence="5" type="ORF">ACFFHU_18430</name>
</gene>
<evidence type="ECO:0000259" key="4">
    <source>
        <dbReference type="PROSITE" id="PS01124"/>
    </source>
</evidence>
<reference evidence="5 6" key="1">
    <citation type="submission" date="2024-09" db="EMBL/GenBank/DDBJ databases">
        <authorList>
            <person name="Sun Q."/>
            <person name="Mori K."/>
        </authorList>
    </citation>
    <scope>NUCLEOTIDE SEQUENCE [LARGE SCALE GENOMIC DNA]</scope>
    <source>
        <strain evidence="5 6">TBRC 2205</strain>
    </source>
</reference>
<dbReference type="InterPro" id="IPR050204">
    <property type="entry name" value="AraC_XylS_family_regulators"/>
</dbReference>
<evidence type="ECO:0000313" key="5">
    <source>
        <dbReference type="EMBL" id="MFC0566104.1"/>
    </source>
</evidence>
<accession>A0ABV6P086</accession>
<evidence type="ECO:0000313" key="6">
    <source>
        <dbReference type="Proteomes" id="UP001589894"/>
    </source>
</evidence>
<proteinExistence type="predicted"/>
<dbReference type="Proteomes" id="UP001589894">
    <property type="component" value="Unassembled WGS sequence"/>
</dbReference>
<dbReference type="RefSeq" id="WP_377340528.1">
    <property type="nucleotide sequence ID" value="NZ_JBHLUE010000016.1"/>
</dbReference>
<dbReference type="PANTHER" id="PTHR46796">
    <property type="entry name" value="HTH-TYPE TRANSCRIPTIONAL ACTIVATOR RHAS-RELATED"/>
    <property type="match status" value="1"/>
</dbReference>
<keyword evidence="3" id="KW-0804">Transcription</keyword>
<organism evidence="5 6">
    <name type="scientific">Plantactinospora siamensis</name>
    <dbReference type="NCBI Taxonomy" id="555372"/>
    <lineage>
        <taxon>Bacteria</taxon>
        <taxon>Bacillati</taxon>
        <taxon>Actinomycetota</taxon>
        <taxon>Actinomycetes</taxon>
        <taxon>Micromonosporales</taxon>
        <taxon>Micromonosporaceae</taxon>
        <taxon>Plantactinospora</taxon>
    </lineage>
</organism>
<dbReference type="Pfam" id="PF12833">
    <property type="entry name" value="HTH_18"/>
    <property type="match status" value="1"/>
</dbReference>